<evidence type="ECO:0000313" key="2">
    <source>
        <dbReference type="EMBL" id="SDH80409.1"/>
    </source>
</evidence>
<dbReference type="AlphaFoldDB" id="A0A1G8FEI3"/>
<dbReference type="GO" id="GO:0003989">
    <property type="term" value="F:acetyl-CoA carboxylase activity"/>
    <property type="evidence" value="ECO:0007669"/>
    <property type="project" value="InterPro"/>
</dbReference>
<feature type="region of interest" description="Disordered" evidence="1">
    <location>
        <begin position="38"/>
        <end position="57"/>
    </location>
</feature>
<dbReference type="RefSeq" id="WP_307718296.1">
    <property type="nucleotide sequence ID" value="NZ_CP048813.1"/>
</dbReference>
<dbReference type="EMBL" id="FNDN01000003">
    <property type="protein sequence ID" value="SDH80409.1"/>
    <property type="molecule type" value="Genomic_DNA"/>
</dbReference>
<sequence length="124" mass="12634">MSTYTDILRTGEGVVVDAPVGDEVAEFGTTVNGAVVADTDSAPAPTEGTDPVDATADAPQIRIVKGAPTDADVAAIVAVLAAAAATSVPVVEAARPPETWGEPTRLHRGAAPFSPYSFPHAHRF</sequence>
<reference evidence="2 3" key="1">
    <citation type="submission" date="2016-10" db="EMBL/GenBank/DDBJ databases">
        <authorList>
            <person name="de Groot N.N."/>
        </authorList>
    </citation>
    <scope>NUCLEOTIDE SEQUENCE [LARGE SCALE GENOMIC DNA]</scope>
    <source>
        <strain evidence="2 3">DSM 44892</strain>
    </source>
</reference>
<dbReference type="Pfam" id="PF13822">
    <property type="entry name" value="ACC_epsilon"/>
    <property type="match status" value="1"/>
</dbReference>
<protein>
    <submittedName>
        <fullName evidence="2">Acyl-CoA carboxylase epsilon subunit</fullName>
    </submittedName>
</protein>
<name>A0A1G8FEI3_9NOCA</name>
<dbReference type="Proteomes" id="UP000183263">
    <property type="component" value="Unassembled WGS sequence"/>
</dbReference>
<keyword evidence="3" id="KW-1185">Reference proteome</keyword>
<accession>A0A1G8FEI3</accession>
<gene>
    <name evidence="2" type="ORF">SAMN05444695_103258</name>
</gene>
<evidence type="ECO:0000313" key="3">
    <source>
        <dbReference type="Proteomes" id="UP000183263"/>
    </source>
</evidence>
<evidence type="ECO:0000256" key="1">
    <source>
        <dbReference type="SAM" id="MobiDB-lite"/>
    </source>
</evidence>
<dbReference type="GO" id="GO:0004658">
    <property type="term" value="F:propionyl-CoA carboxylase activity"/>
    <property type="evidence" value="ECO:0007669"/>
    <property type="project" value="InterPro"/>
</dbReference>
<dbReference type="InterPro" id="IPR032716">
    <property type="entry name" value="ACC_epsilon"/>
</dbReference>
<organism evidence="2 3">
    <name type="scientific">Rhodococcus triatomae</name>
    <dbReference type="NCBI Taxonomy" id="300028"/>
    <lineage>
        <taxon>Bacteria</taxon>
        <taxon>Bacillati</taxon>
        <taxon>Actinomycetota</taxon>
        <taxon>Actinomycetes</taxon>
        <taxon>Mycobacteriales</taxon>
        <taxon>Nocardiaceae</taxon>
        <taxon>Rhodococcus</taxon>
    </lineage>
</organism>
<proteinExistence type="predicted"/>